<feature type="region of interest" description="Disordered" evidence="1">
    <location>
        <begin position="765"/>
        <end position="806"/>
    </location>
</feature>
<feature type="region of interest" description="Disordered" evidence="1">
    <location>
        <begin position="837"/>
        <end position="875"/>
    </location>
</feature>
<dbReference type="InterPro" id="IPR012337">
    <property type="entry name" value="RNaseH-like_sf"/>
</dbReference>
<dbReference type="PROSITE" id="PS50994">
    <property type="entry name" value="INTEGRASE"/>
    <property type="match status" value="1"/>
</dbReference>
<evidence type="ECO:0000259" key="2">
    <source>
        <dbReference type="PROSITE" id="PS50994"/>
    </source>
</evidence>
<evidence type="ECO:0000313" key="3">
    <source>
        <dbReference type="EMBL" id="CAK9110706.1"/>
    </source>
</evidence>
<organism evidence="3 4">
    <name type="scientific">Durusdinium trenchii</name>
    <dbReference type="NCBI Taxonomy" id="1381693"/>
    <lineage>
        <taxon>Eukaryota</taxon>
        <taxon>Sar</taxon>
        <taxon>Alveolata</taxon>
        <taxon>Dinophyceae</taxon>
        <taxon>Suessiales</taxon>
        <taxon>Symbiodiniaceae</taxon>
        <taxon>Durusdinium</taxon>
    </lineage>
</organism>
<dbReference type="SUPFAM" id="SSF53098">
    <property type="entry name" value="Ribonuclease H-like"/>
    <property type="match status" value="1"/>
</dbReference>
<proteinExistence type="predicted"/>
<dbReference type="InterPro" id="IPR036397">
    <property type="entry name" value="RNaseH_sf"/>
</dbReference>
<evidence type="ECO:0000256" key="1">
    <source>
        <dbReference type="SAM" id="MobiDB-lite"/>
    </source>
</evidence>
<reference evidence="3 4" key="1">
    <citation type="submission" date="2024-02" db="EMBL/GenBank/DDBJ databases">
        <authorList>
            <person name="Chen Y."/>
            <person name="Shah S."/>
            <person name="Dougan E. K."/>
            <person name="Thang M."/>
            <person name="Chan C."/>
        </authorList>
    </citation>
    <scope>NUCLEOTIDE SEQUENCE [LARGE SCALE GENOMIC DNA]</scope>
</reference>
<dbReference type="InterPro" id="IPR001584">
    <property type="entry name" value="Integrase_cat-core"/>
</dbReference>
<feature type="non-terminal residue" evidence="3">
    <location>
        <position position="981"/>
    </location>
</feature>
<feature type="compositionally biased region" description="Pro residues" evidence="1">
    <location>
        <begin position="844"/>
        <end position="855"/>
    </location>
</feature>
<accession>A0ABP0SED1</accession>
<dbReference type="Gene3D" id="3.30.420.10">
    <property type="entry name" value="Ribonuclease H-like superfamily/Ribonuclease H"/>
    <property type="match status" value="1"/>
</dbReference>
<gene>
    <name evidence="3" type="ORF">CCMP2556_LOCUS51440</name>
</gene>
<dbReference type="PANTHER" id="PTHR37984">
    <property type="entry name" value="PROTEIN CBG26694"/>
    <property type="match status" value="1"/>
</dbReference>
<dbReference type="EMBL" id="CAXAMN010027429">
    <property type="protein sequence ID" value="CAK9110706.1"/>
    <property type="molecule type" value="Genomic_DNA"/>
</dbReference>
<dbReference type="Proteomes" id="UP001642484">
    <property type="component" value="Unassembled WGS sequence"/>
</dbReference>
<name>A0ABP0SED1_9DINO</name>
<feature type="compositionally biased region" description="Acidic residues" evidence="1">
    <location>
        <begin position="784"/>
        <end position="801"/>
    </location>
</feature>
<keyword evidence="4" id="KW-1185">Reference proteome</keyword>
<sequence>MDGATANDPVFENHTIPEYDQLNSNDLASKNVRHLKNVQVPPNVKVPPNATVLKNNVVQTNVETFEASPPEDNFDEEGISYARKMTDYEAAFAWESMNELVEDSDSVFMAHGGIASREHWDMLELCCSPDSLLADAVLREGGYAGRAGLHNGCDLTRPDGVDLTISLLHQHRPRWLWVSFPCGPTSAVQALNERTEEGRLKSRFRKRHARKVLRGGLRVLQEQLALGGEIAWEWPRNNKAWKLPEVIAFWESLRSQNRSFEILGDGCMFGLTSEHGPVRKPWRFMVTDPHALQGLNRPCCGSHHHVPCLGPIARRSAYYTPQLCKIVARGIMKSKELIGAVHEPVEPDPQVLEKLTPQELQVLMESARKLHRLCGHPNNRALLKLLRARGASEELKAAAMQLKCPECIESQTATPLTKISVEREEVLWKTLQMDGFYFRHRGWIHHFILFMDEASSFAVVKEIKFHEDDQSENVSTREAIEALEESWCQIFGYPSKLRCDAEGAFRGTELATWCSERGIDMQRTPAEHHSSTGLVEKGIGELRHKMETFLRNEPVEPKRAAFAMTQAHNHVTRVGGYAPAQWAFGRSASAKEDIAISSSEATPGHQMAESLRLRIEAEHLHNKLTAASRLSRAQNARSKPVKQFIPGDVVYYMRHRTPRRAPANADVDTPRMRIARWFGPARVLAAETRREHDGTVCTPGSTIWLVSCGRLLKTHVDQLRHASERELLIANASHTMATPWTFSMLTGSLQKGAFEDLTASRAERFEQRRKQTFRPPASKRPAGEPEELDVIPEAPDSEASSEELLRDEDVHMDPTLRDGMHPDDSDELDIDRLLNDPEYMPLHPLQPPGEPPPEPMEQDSSFKQARRKREMDDRPHHAKFPRTRILIWLDGALSRDSHGVVQGAIASHVDDFIVTGNEGNELWMETLNTFHRALNWSPWEPDPYIHCGVEVHQQANFGFNLSHEQYASQIKQIDIDKTCAH</sequence>
<evidence type="ECO:0000313" key="4">
    <source>
        <dbReference type="Proteomes" id="UP001642484"/>
    </source>
</evidence>
<dbReference type="PANTHER" id="PTHR37984:SF5">
    <property type="entry name" value="PROTEIN NYNRIN-LIKE"/>
    <property type="match status" value="1"/>
</dbReference>
<protein>
    <recommendedName>
        <fullName evidence="2">Integrase catalytic domain-containing protein</fullName>
    </recommendedName>
</protein>
<feature type="domain" description="Integrase catalytic" evidence="2">
    <location>
        <begin position="411"/>
        <end position="587"/>
    </location>
</feature>
<dbReference type="InterPro" id="IPR050951">
    <property type="entry name" value="Retrovirus_Pol_polyprotein"/>
</dbReference>
<comment type="caution">
    <text evidence="3">The sequence shown here is derived from an EMBL/GenBank/DDBJ whole genome shotgun (WGS) entry which is preliminary data.</text>
</comment>